<dbReference type="GO" id="GO:0003723">
    <property type="term" value="F:RNA binding"/>
    <property type="evidence" value="ECO:0007669"/>
    <property type="project" value="UniProtKB-KW"/>
</dbReference>
<dbReference type="AlphaFoldDB" id="C5YAP8"/>
<comment type="cofactor">
    <cofactor evidence="2">
        <name>a divalent metal cation</name>
        <dbReference type="ChEBI" id="CHEBI:60240"/>
    </cofactor>
</comment>
<dbReference type="EC" id="3.1.13.4" evidence="7"/>
<sequence length="335" mass="37274">MPSVEVGGAAGWRPKHLHKQYQQKHHHYTQQQQHQPPSHPHPHPPPQQQPLEIREVWADNVDREFKLIRAAIEHFPYVSMDTEFPGVIHHPPASVHHSTLTPSQRYALLKSNVDALHLIQVGLVFAASPSSPPALAFQINLREFDPRVHRHAPDSVRLLASSGVDLAAHRARGVSARAFAALLMSSGLVCNPDVAWVTFCSAYDFAYLVKVLMGRKLPRALPEFLRYVRVYFGAAVYDVKHMARVAVDSYGEVALLGGLERVAGALRVRRAAGRGHQAASDSVLTWDTFREMARLYFPKECSLDVCAGVIYGLELRHGDATTKPKPAKVRAALRC</sequence>
<keyword evidence="8" id="KW-0963">Cytoplasm</keyword>
<organism evidence="19 20">
    <name type="scientific">Sorghum bicolor</name>
    <name type="common">Sorghum</name>
    <name type="synonym">Sorghum vulgare</name>
    <dbReference type="NCBI Taxonomy" id="4558"/>
    <lineage>
        <taxon>Eukaryota</taxon>
        <taxon>Viridiplantae</taxon>
        <taxon>Streptophyta</taxon>
        <taxon>Embryophyta</taxon>
        <taxon>Tracheophyta</taxon>
        <taxon>Spermatophyta</taxon>
        <taxon>Magnoliopsida</taxon>
        <taxon>Liliopsida</taxon>
        <taxon>Poales</taxon>
        <taxon>Poaceae</taxon>
        <taxon>PACMAD clade</taxon>
        <taxon>Panicoideae</taxon>
        <taxon>Andropogonodae</taxon>
        <taxon>Andropogoneae</taxon>
        <taxon>Sorghinae</taxon>
        <taxon>Sorghum</taxon>
    </lineage>
</organism>
<comment type="subunit">
    <text evidence="6">Component of the CCR4-NOT complex, at least composed of CRR4 and CAF1 proteins.</text>
</comment>
<gene>
    <name evidence="19" type="ORF">SORBI_3006G273800</name>
</gene>
<keyword evidence="14" id="KW-0805">Transcription regulation</keyword>
<evidence type="ECO:0000313" key="20">
    <source>
        <dbReference type="Proteomes" id="UP000000768"/>
    </source>
</evidence>
<name>C5YAP8_SORBI</name>
<evidence type="ECO:0000256" key="10">
    <source>
        <dbReference type="ARBA" id="ARBA00022723"/>
    </source>
</evidence>
<comment type="similarity">
    <text evidence="5">Belongs to the CAF1 family.</text>
</comment>
<evidence type="ECO:0000256" key="18">
    <source>
        <dbReference type="SAM" id="MobiDB-lite"/>
    </source>
</evidence>
<dbReference type="InterPro" id="IPR039637">
    <property type="entry name" value="CNOT7/CNOT8/Pop2"/>
</dbReference>
<dbReference type="Pfam" id="PF04857">
    <property type="entry name" value="CAF1"/>
    <property type="match status" value="1"/>
</dbReference>
<dbReference type="FunCoup" id="C5YAP8">
    <property type="interactions" value="1"/>
</dbReference>
<feature type="compositionally biased region" description="Pro residues" evidence="18">
    <location>
        <begin position="37"/>
        <end position="48"/>
    </location>
</feature>
<dbReference type="OrthoDB" id="1164111at2759"/>
<dbReference type="GO" id="GO:0004535">
    <property type="term" value="F:poly(A)-specific ribonuclease activity"/>
    <property type="evidence" value="ECO:0000318"/>
    <property type="project" value="GO_Central"/>
</dbReference>
<evidence type="ECO:0000256" key="17">
    <source>
        <dbReference type="ARBA" id="ARBA00025148"/>
    </source>
</evidence>
<dbReference type="InterPro" id="IPR006941">
    <property type="entry name" value="RNase_CAF1"/>
</dbReference>
<feature type="compositionally biased region" description="Basic residues" evidence="18">
    <location>
        <begin position="13"/>
        <end position="28"/>
    </location>
</feature>
<evidence type="ECO:0000313" key="19">
    <source>
        <dbReference type="EMBL" id="EES11684.1"/>
    </source>
</evidence>
<dbReference type="FunFam" id="3.30.420.10:FF:000067">
    <property type="entry name" value="Putative CCR4-associated factor 1 11"/>
    <property type="match status" value="1"/>
</dbReference>
<evidence type="ECO:0000256" key="9">
    <source>
        <dbReference type="ARBA" id="ARBA00022722"/>
    </source>
</evidence>
<evidence type="ECO:0000256" key="1">
    <source>
        <dbReference type="ARBA" id="ARBA00001663"/>
    </source>
</evidence>
<evidence type="ECO:0000256" key="13">
    <source>
        <dbReference type="ARBA" id="ARBA00022884"/>
    </source>
</evidence>
<keyword evidence="15" id="KW-0804">Transcription</keyword>
<dbReference type="STRING" id="4558.C5YAP8"/>
<dbReference type="InterPro" id="IPR036397">
    <property type="entry name" value="RNaseH_sf"/>
</dbReference>
<evidence type="ECO:0000256" key="14">
    <source>
        <dbReference type="ARBA" id="ARBA00023015"/>
    </source>
</evidence>
<protein>
    <recommendedName>
        <fullName evidence="7">poly(A)-specific ribonuclease</fullName>
        <ecNumber evidence="7">3.1.13.4</ecNumber>
    </recommendedName>
</protein>
<dbReference type="GO" id="GO:0046872">
    <property type="term" value="F:metal ion binding"/>
    <property type="evidence" value="ECO:0007669"/>
    <property type="project" value="UniProtKB-KW"/>
</dbReference>
<reference evidence="20" key="2">
    <citation type="journal article" date="2018" name="Plant J.">
        <title>The Sorghum bicolor reference genome: improved assembly, gene annotations, a transcriptome atlas, and signatures of genome organization.</title>
        <authorList>
            <person name="McCormick R.F."/>
            <person name="Truong S.K."/>
            <person name="Sreedasyam A."/>
            <person name="Jenkins J."/>
            <person name="Shu S."/>
            <person name="Sims D."/>
            <person name="Kennedy M."/>
            <person name="Amirebrahimi M."/>
            <person name="Weers B.D."/>
            <person name="McKinley B."/>
            <person name="Mattison A."/>
            <person name="Morishige D.T."/>
            <person name="Grimwood J."/>
            <person name="Schmutz J."/>
            <person name="Mullet J.E."/>
        </authorList>
    </citation>
    <scope>NUCLEOTIDE SEQUENCE [LARGE SCALE GENOMIC DNA]</scope>
    <source>
        <strain evidence="20">cv. BTx623</strain>
    </source>
</reference>
<evidence type="ECO:0000256" key="15">
    <source>
        <dbReference type="ARBA" id="ARBA00023163"/>
    </source>
</evidence>
<evidence type="ECO:0000256" key="8">
    <source>
        <dbReference type="ARBA" id="ARBA00022490"/>
    </source>
</evidence>
<keyword evidence="13" id="KW-0694">RNA-binding</keyword>
<dbReference type="SUPFAM" id="SSF53098">
    <property type="entry name" value="Ribonuclease H-like"/>
    <property type="match status" value="1"/>
</dbReference>
<evidence type="ECO:0000256" key="12">
    <source>
        <dbReference type="ARBA" id="ARBA00022839"/>
    </source>
</evidence>
<dbReference type="HOGENOM" id="CLU_027974_1_0_1"/>
<evidence type="ECO:0000256" key="3">
    <source>
        <dbReference type="ARBA" id="ARBA00004123"/>
    </source>
</evidence>
<feature type="region of interest" description="Disordered" evidence="18">
    <location>
        <begin position="1"/>
        <end position="49"/>
    </location>
</feature>
<keyword evidence="11" id="KW-0378">Hydrolase</keyword>
<proteinExistence type="inferred from homology"/>
<evidence type="ECO:0000256" key="11">
    <source>
        <dbReference type="ARBA" id="ARBA00022801"/>
    </source>
</evidence>
<dbReference type="Gramene" id="EES11684">
    <property type="protein sequence ID" value="EES11684"/>
    <property type="gene ID" value="SORBI_3006G273800"/>
</dbReference>
<dbReference type="PANTHER" id="PTHR10797">
    <property type="entry name" value="CCR4-NOT TRANSCRIPTION COMPLEX SUBUNIT"/>
    <property type="match status" value="1"/>
</dbReference>
<dbReference type="InParanoid" id="C5YAP8"/>
<dbReference type="OMA" id="CNPDVAW"/>
<keyword evidence="10" id="KW-0479">Metal-binding</keyword>
<comment type="subcellular location">
    <subcellularLocation>
        <location evidence="4">Cytoplasm</location>
    </subcellularLocation>
    <subcellularLocation>
        <location evidence="3">Nucleus</location>
    </subcellularLocation>
</comment>
<reference evidence="19 20" key="1">
    <citation type="journal article" date="2009" name="Nature">
        <title>The Sorghum bicolor genome and the diversification of grasses.</title>
        <authorList>
            <person name="Paterson A.H."/>
            <person name="Bowers J.E."/>
            <person name="Bruggmann R."/>
            <person name="Dubchak I."/>
            <person name="Grimwood J."/>
            <person name="Gundlach H."/>
            <person name="Haberer G."/>
            <person name="Hellsten U."/>
            <person name="Mitros T."/>
            <person name="Poliakov A."/>
            <person name="Schmutz J."/>
            <person name="Spannagl M."/>
            <person name="Tang H."/>
            <person name="Wang X."/>
            <person name="Wicker T."/>
            <person name="Bharti A.K."/>
            <person name="Chapman J."/>
            <person name="Feltus F.A."/>
            <person name="Gowik U."/>
            <person name="Grigoriev I.V."/>
            <person name="Lyons E."/>
            <person name="Maher C.A."/>
            <person name="Martis M."/>
            <person name="Narechania A."/>
            <person name="Otillar R.P."/>
            <person name="Penning B.W."/>
            <person name="Salamov A.A."/>
            <person name="Wang Y."/>
            <person name="Zhang L."/>
            <person name="Carpita N.C."/>
            <person name="Freeling M."/>
            <person name="Gingle A.R."/>
            <person name="Hash C.T."/>
            <person name="Keller B."/>
            <person name="Klein P."/>
            <person name="Kresovich S."/>
            <person name="McCann M.C."/>
            <person name="Ming R."/>
            <person name="Peterson D.G."/>
            <person name="Mehboob-ur-Rahman"/>
            <person name="Ware D."/>
            <person name="Westhoff P."/>
            <person name="Mayer K.F."/>
            <person name="Messing J."/>
            <person name="Rokhsar D.S."/>
        </authorList>
    </citation>
    <scope>NUCLEOTIDE SEQUENCE [LARGE SCALE GENOMIC DNA]</scope>
    <source>
        <strain evidence="20">cv. BTx623</strain>
    </source>
</reference>
<keyword evidence="16" id="KW-0539">Nucleus</keyword>
<dbReference type="InterPro" id="IPR012337">
    <property type="entry name" value="RNaseH-like_sf"/>
</dbReference>
<dbReference type="EMBL" id="CM000765">
    <property type="protein sequence ID" value="EES11684.1"/>
    <property type="molecule type" value="Genomic_DNA"/>
</dbReference>
<dbReference type="Proteomes" id="UP000000768">
    <property type="component" value="Chromosome 6"/>
</dbReference>
<comment type="catalytic activity">
    <reaction evidence="1">
        <text>Exonucleolytic cleavage of poly(A) to 5'-AMP.</text>
        <dbReference type="EC" id="3.1.13.4"/>
    </reaction>
</comment>
<accession>C5YAP8</accession>
<dbReference type="GO" id="GO:0030015">
    <property type="term" value="C:CCR4-NOT core complex"/>
    <property type="evidence" value="ECO:0000318"/>
    <property type="project" value="GO_Central"/>
</dbReference>
<dbReference type="GO" id="GO:0005634">
    <property type="term" value="C:nucleus"/>
    <property type="evidence" value="ECO:0007669"/>
    <property type="project" value="UniProtKB-SubCell"/>
</dbReference>
<evidence type="ECO:0000256" key="16">
    <source>
        <dbReference type="ARBA" id="ARBA00023242"/>
    </source>
</evidence>
<dbReference type="Gene3D" id="3.30.420.10">
    <property type="entry name" value="Ribonuclease H-like superfamily/Ribonuclease H"/>
    <property type="match status" value="1"/>
</dbReference>
<keyword evidence="12" id="KW-0269">Exonuclease</keyword>
<evidence type="ECO:0000256" key="4">
    <source>
        <dbReference type="ARBA" id="ARBA00004496"/>
    </source>
</evidence>
<evidence type="ECO:0000256" key="6">
    <source>
        <dbReference type="ARBA" id="ARBA00011757"/>
    </source>
</evidence>
<dbReference type="GO" id="GO:0000288">
    <property type="term" value="P:nuclear-transcribed mRNA catabolic process, deadenylation-dependent decay"/>
    <property type="evidence" value="ECO:0000318"/>
    <property type="project" value="GO_Central"/>
</dbReference>
<evidence type="ECO:0000256" key="2">
    <source>
        <dbReference type="ARBA" id="ARBA00001968"/>
    </source>
</evidence>
<evidence type="ECO:0000256" key="5">
    <source>
        <dbReference type="ARBA" id="ARBA00008372"/>
    </source>
</evidence>
<dbReference type="KEGG" id="sbi:8076496"/>
<evidence type="ECO:0000256" key="7">
    <source>
        <dbReference type="ARBA" id="ARBA00012161"/>
    </source>
</evidence>
<dbReference type="eggNOG" id="KOG0304">
    <property type="taxonomic scope" value="Eukaryota"/>
</dbReference>
<dbReference type="GO" id="GO:0000932">
    <property type="term" value="C:P-body"/>
    <property type="evidence" value="ECO:0000318"/>
    <property type="project" value="GO_Central"/>
</dbReference>
<keyword evidence="20" id="KW-1185">Reference proteome</keyword>
<keyword evidence="9" id="KW-0540">Nuclease</keyword>
<comment type="function">
    <text evidence="17">Ubiquitous transcription factor required for a diverse set of processes. It is a component of the CCR4 complex involved in the control of gene expression.</text>
</comment>